<proteinExistence type="predicted"/>
<dbReference type="Pfam" id="PF00487">
    <property type="entry name" value="FA_desaturase"/>
    <property type="match status" value="1"/>
</dbReference>
<evidence type="ECO:0000313" key="3">
    <source>
        <dbReference type="EMBL" id="KWZ29628.1"/>
    </source>
</evidence>
<keyword evidence="1" id="KW-1133">Transmembrane helix</keyword>
<dbReference type="NCBIfam" id="NF041365">
    <property type="entry name" value="GntB_guanitoxin"/>
    <property type="match status" value="1"/>
</dbReference>
<dbReference type="Proteomes" id="UP000070434">
    <property type="component" value="Unassembled WGS sequence"/>
</dbReference>
<dbReference type="InterPro" id="IPR005804">
    <property type="entry name" value="FA_desaturase_dom"/>
</dbReference>
<feature type="domain" description="Fatty acid desaturase" evidence="2">
    <location>
        <begin position="55"/>
        <end position="290"/>
    </location>
</feature>
<keyword evidence="1" id="KW-0472">Membrane</keyword>
<dbReference type="PANTHER" id="PTHR19353:SF19">
    <property type="entry name" value="DELTA(5) FATTY ACID DESATURASE C-RELATED"/>
    <property type="match status" value="1"/>
</dbReference>
<dbReference type="GO" id="GO:0016020">
    <property type="term" value="C:membrane"/>
    <property type="evidence" value="ECO:0007669"/>
    <property type="project" value="TreeGrafter"/>
</dbReference>
<dbReference type="GO" id="GO:0008610">
    <property type="term" value="P:lipid biosynthetic process"/>
    <property type="evidence" value="ECO:0007669"/>
    <property type="project" value="UniProtKB-ARBA"/>
</dbReference>
<dbReference type="PANTHER" id="PTHR19353">
    <property type="entry name" value="FATTY ACID DESATURASE 2"/>
    <property type="match status" value="1"/>
</dbReference>
<gene>
    <name evidence="3" type="ORF">WS64_29470</name>
</gene>
<dbReference type="AlphaFoldDB" id="A0AAW3PP85"/>
<dbReference type="CDD" id="cd03510">
    <property type="entry name" value="Rhizobitoxine-FADS-like"/>
    <property type="match status" value="1"/>
</dbReference>
<protein>
    <submittedName>
        <fullName evidence="3">Fatty acid desaturase</fullName>
    </submittedName>
</protein>
<evidence type="ECO:0000256" key="1">
    <source>
        <dbReference type="SAM" id="Phobius"/>
    </source>
</evidence>
<reference evidence="3 4" key="1">
    <citation type="submission" date="2015-11" db="EMBL/GenBank/DDBJ databases">
        <authorList>
            <person name="Sahl J."/>
            <person name="Wagner D."/>
            <person name="Keim P."/>
        </authorList>
    </citation>
    <scope>NUCLEOTIDE SEQUENCE [LARGE SCALE GENOMIC DNA]</scope>
    <source>
        <strain evidence="3 4">AZ-4-2-10-S1-D7</strain>
    </source>
</reference>
<evidence type="ECO:0000313" key="4">
    <source>
        <dbReference type="Proteomes" id="UP000070434"/>
    </source>
</evidence>
<organism evidence="3 4">
    <name type="scientific">Burkholderia anthina</name>
    <dbReference type="NCBI Taxonomy" id="179879"/>
    <lineage>
        <taxon>Bacteria</taxon>
        <taxon>Pseudomonadati</taxon>
        <taxon>Pseudomonadota</taxon>
        <taxon>Betaproteobacteria</taxon>
        <taxon>Burkholderiales</taxon>
        <taxon>Burkholderiaceae</taxon>
        <taxon>Burkholderia</taxon>
        <taxon>Burkholderia cepacia complex</taxon>
    </lineage>
</organism>
<keyword evidence="1" id="KW-0812">Transmembrane</keyword>
<accession>A0AAW3PP85</accession>
<comment type="caution">
    <text evidence="3">The sequence shown here is derived from an EMBL/GenBank/DDBJ whole genome shotgun (WGS) entry which is preliminary data.</text>
</comment>
<sequence>MREQNTGVLRKFRISAVLKADLDPLYRKNNWRGLLGWMGDLATIAGAIWMTRLTPYAYPLTVLIVGSRQRALASLLHEAAHLTLARNGRLNRFIGEYLSGLPVFQDFESYRQSHVMSHHRFLGDPTRDPDYIYYIDSGLQRAEDRFEFCFGHVLRTLMLLNVFSYANYLVRHRVASLLKSRRGAIKLILVHAFLFAVLGIATNPAGYLLFWLIPYLTSFQVIGWLSEVSEHFGLFGRETDELLMTRNRFPSWWERWFIGMHGDNLHLTHHLLAAIPYWNLPAAHRILMRDEHYARANARTGGIVSRGSHPLSVMEQILEGYKAPATPSHAPQSNS</sequence>
<name>A0AAW3PP85_9BURK</name>
<dbReference type="EMBL" id="LNJP01000004">
    <property type="protein sequence ID" value="KWZ29628.1"/>
    <property type="molecule type" value="Genomic_DNA"/>
</dbReference>
<dbReference type="GO" id="GO:0016717">
    <property type="term" value="F:oxidoreductase activity, acting on paired donors, with oxidation of a pair of donors resulting in the reduction of molecular oxygen to two molecules of water"/>
    <property type="evidence" value="ECO:0007669"/>
    <property type="project" value="TreeGrafter"/>
</dbReference>
<evidence type="ECO:0000259" key="2">
    <source>
        <dbReference type="Pfam" id="PF00487"/>
    </source>
</evidence>
<feature type="transmembrane region" description="Helical" evidence="1">
    <location>
        <begin position="183"/>
        <end position="201"/>
    </location>
</feature>
<dbReference type="InterPro" id="IPR012171">
    <property type="entry name" value="Fatty_acid_desaturase"/>
</dbReference>
<dbReference type="RefSeq" id="WP_059639809.1">
    <property type="nucleotide sequence ID" value="NZ_LNJP01000004.1"/>
</dbReference>